<evidence type="ECO:0000256" key="5">
    <source>
        <dbReference type="ARBA" id="ARBA00025466"/>
    </source>
</evidence>
<sequence length="278" mass="31758">MYTKEIKMFVLQQILQKKHILFGQFSDRLNKIQKQDAWKEIFEACRCLNAFPGKEYTYLRDTFYQNLRKNTMTKLDNAKQTGSGGGKDAKLTDVDLKVLEILGKDTPTIDGTGVPESRRNVPARSPSVPRKSPRVHRSTRVHSPCTSLSPQTSEAWLTPRSTTLRTRTPRTTVITPRTTVITPRTTRTKTGKTPKSAKIKQKTHSEKRSNAAATLSMEQKLEKRVDLQIKVLAKMDSLMSLRIELTEYEIAEREKAQKATPNDNLNNLMEESFELVYE</sequence>
<evidence type="ECO:0000313" key="8">
    <source>
        <dbReference type="EMBL" id="CAG6739255.1"/>
    </source>
</evidence>
<feature type="domain" description="Myb/SANT-like DNA-binding" evidence="7">
    <location>
        <begin position="9"/>
        <end position="69"/>
    </location>
</feature>
<dbReference type="InterPro" id="IPR028002">
    <property type="entry name" value="Myb_DNA-bind_5"/>
</dbReference>
<comment type="function">
    <text evidence="5">Involved in transvection phenomena (= synapsis-dependent gene expression), where the synaptic pairing of chromosomes carrying genes with which zeste interacts influences the expression of these genes. Zeste binds to DNA and stimulates transcription from a nearby promoter.</text>
</comment>
<feature type="compositionally biased region" description="Basic residues" evidence="6">
    <location>
        <begin position="186"/>
        <end position="202"/>
    </location>
</feature>
<accession>A0A8D8Z295</accession>
<feature type="compositionally biased region" description="Polar residues" evidence="6">
    <location>
        <begin position="144"/>
        <end position="155"/>
    </location>
</feature>
<evidence type="ECO:0000256" key="4">
    <source>
        <dbReference type="ARBA" id="ARBA00023163"/>
    </source>
</evidence>
<proteinExistence type="predicted"/>
<keyword evidence="3" id="KW-0805">Transcription regulation</keyword>
<dbReference type="Pfam" id="PF13873">
    <property type="entry name" value="Myb_DNA-bind_5"/>
    <property type="match status" value="1"/>
</dbReference>
<evidence type="ECO:0000256" key="2">
    <source>
        <dbReference type="ARBA" id="ARBA00016807"/>
    </source>
</evidence>
<reference evidence="8" key="1">
    <citation type="submission" date="2021-05" db="EMBL/GenBank/DDBJ databases">
        <authorList>
            <person name="Alioto T."/>
            <person name="Alioto T."/>
            <person name="Gomez Garrido J."/>
        </authorList>
    </citation>
    <scope>NUCLEOTIDE SEQUENCE</scope>
</reference>
<protein>
    <recommendedName>
        <fullName evidence="2">Regulatory protein zeste</fullName>
    </recommendedName>
</protein>
<dbReference type="EMBL" id="HBUF01412220">
    <property type="protein sequence ID" value="CAG6739255.1"/>
    <property type="molecule type" value="Transcribed_RNA"/>
</dbReference>
<comment type="subunit">
    <text evidence="1">Self-associates forming complexes of several hundred monomers.</text>
</comment>
<dbReference type="AlphaFoldDB" id="A0A8D8Z295"/>
<organism evidence="8">
    <name type="scientific">Cacopsylla melanoneura</name>
    <dbReference type="NCBI Taxonomy" id="428564"/>
    <lineage>
        <taxon>Eukaryota</taxon>
        <taxon>Metazoa</taxon>
        <taxon>Ecdysozoa</taxon>
        <taxon>Arthropoda</taxon>
        <taxon>Hexapoda</taxon>
        <taxon>Insecta</taxon>
        <taxon>Pterygota</taxon>
        <taxon>Neoptera</taxon>
        <taxon>Paraneoptera</taxon>
        <taxon>Hemiptera</taxon>
        <taxon>Sternorrhyncha</taxon>
        <taxon>Psylloidea</taxon>
        <taxon>Psyllidae</taxon>
        <taxon>Psyllinae</taxon>
        <taxon>Cacopsylla</taxon>
    </lineage>
</organism>
<feature type="region of interest" description="Disordered" evidence="6">
    <location>
        <begin position="107"/>
        <end position="155"/>
    </location>
</feature>
<feature type="compositionally biased region" description="Basic residues" evidence="6">
    <location>
        <begin position="131"/>
        <end position="140"/>
    </location>
</feature>
<evidence type="ECO:0000256" key="6">
    <source>
        <dbReference type="SAM" id="MobiDB-lite"/>
    </source>
</evidence>
<name>A0A8D8Z295_9HEMI</name>
<evidence type="ECO:0000256" key="1">
    <source>
        <dbReference type="ARBA" id="ARBA00011764"/>
    </source>
</evidence>
<keyword evidence="4" id="KW-0804">Transcription</keyword>
<dbReference type="EMBL" id="HBUF01078252">
    <property type="protein sequence ID" value="CAG6631935.1"/>
    <property type="molecule type" value="Transcribed_RNA"/>
</dbReference>
<evidence type="ECO:0000259" key="7">
    <source>
        <dbReference type="Pfam" id="PF13873"/>
    </source>
</evidence>
<feature type="region of interest" description="Disordered" evidence="6">
    <location>
        <begin position="186"/>
        <end position="215"/>
    </location>
</feature>
<evidence type="ECO:0000256" key="3">
    <source>
        <dbReference type="ARBA" id="ARBA00023015"/>
    </source>
</evidence>